<evidence type="ECO:0008006" key="3">
    <source>
        <dbReference type="Google" id="ProtNLM"/>
    </source>
</evidence>
<dbReference type="EMBL" id="ADHJ01000025">
    <property type="protein sequence ID" value="EFU40906.1"/>
    <property type="molecule type" value="Genomic_DNA"/>
</dbReference>
<organism evidence="1 2">
    <name type="scientific">Paenibacillus vortex V453</name>
    <dbReference type="NCBI Taxonomy" id="715225"/>
    <lineage>
        <taxon>Bacteria</taxon>
        <taxon>Bacillati</taxon>
        <taxon>Bacillota</taxon>
        <taxon>Bacilli</taxon>
        <taxon>Bacillales</taxon>
        <taxon>Paenibacillaceae</taxon>
        <taxon>Paenibacillus</taxon>
    </lineage>
</organism>
<dbReference type="RefSeq" id="WP_006210575.1">
    <property type="nucleotide sequence ID" value="NZ_ADHJ01000025.1"/>
</dbReference>
<proteinExistence type="predicted"/>
<evidence type="ECO:0000313" key="1">
    <source>
        <dbReference type="EMBL" id="EFU40906.1"/>
    </source>
</evidence>
<reference evidence="1 2" key="1">
    <citation type="journal article" date="2010" name="BMC Genomics">
        <title>Genome sequence of the pattern forming Paenibacillus vortex bacterium reveals potential for thriving in complex environments.</title>
        <authorList>
            <person name="Sirota-Madi A."/>
            <person name="Olender T."/>
            <person name="Helman Y."/>
            <person name="Ingham C."/>
            <person name="Brainis I."/>
            <person name="Roth D."/>
            <person name="Hagi E."/>
            <person name="Brodsky L."/>
            <person name="Leshkowitz D."/>
            <person name="Galatenko V."/>
            <person name="Nikolaev V."/>
            <person name="Mugasimangalam R.C."/>
            <person name="Bransburg-Zabary S."/>
            <person name="Gutnick D.L."/>
            <person name="Lancet D."/>
            <person name="Ben-Jacob E."/>
        </authorList>
    </citation>
    <scope>NUCLEOTIDE SEQUENCE [LARGE SCALE GENOMIC DNA]</scope>
    <source>
        <strain evidence="1 2">V453</strain>
    </source>
</reference>
<dbReference type="AlphaFoldDB" id="A0A2R9SU60"/>
<dbReference type="KEGG" id="pvo:PVOR_18709"/>
<gene>
    <name evidence="1" type="ORF">PVOR_18709</name>
</gene>
<sequence>MKHFKVGNEIDWFEVLELSYLEDLKVLFDETQSTWRGKMDSFQIEVDQLDEKDKEEYIDFHYDSLVQIRDNLPRITNNSMLTNLYSFFEVNINEFYDKVRIESASDIQTKHLTSKLNFLNEKFAVEALKTEEIIQLDFIRELRNRIMHSNGKVEKRHFPELVIKIEQCLHTSLSNLNELILSNDFIDETFVLVEDVLRNINARYRGMK</sequence>
<accession>A0A2R9SU60</accession>
<comment type="caution">
    <text evidence="1">The sequence shown here is derived from an EMBL/GenBank/DDBJ whole genome shotgun (WGS) entry which is preliminary data.</text>
</comment>
<dbReference type="Proteomes" id="UP000003094">
    <property type="component" value="Unassembled WGS sequence"/>
</dbReference>
<evidence type="ECO:0000313" key="2">
    <source>
        <dbReference type="Proteomes" id="UP000003094"/>
    </source>
</evidence>
<keyword evidence="2" id="KW-1185">Reference proteome</keyword>
<protein>
    <recommendedName>
        <fullName evidence="3">Cthe-2314-like HEPN domain-containing protein</fullName>
    </recommendedName>
</protein>
<name>A0A2R9SU60_9BACL</name>